<dbReference type="EMBL" id="JAPDRK010000008">
    <property type="protein sequence ID" value="KAJ9609523.1"/>
    <property type="molecule type" value="Genomic_DNA"/>
</dbReference>
<organism evidence="2 3">
    <name type="scientific">Cladophialophora chaetospira</name>
    <dbReference type="NCBI Taxonomy" id="386627"/>
    <lineage>
        <taxon>Eukaryota</taxon>
        <taxon>Fungi</taxon>
        <taxon>Dikarya</taxon>
        <taxon>Ascomycota</taxon>
        <taxon>Pezizomycotina</taxon>
        <taxon>Eurotiomycetes</taxon>
        <taxon>Chaetothyriomycetidae</taxon>
        <taxon>Chaetothyriales</taxon>
        <taxon>Herpotrichiellaceae</taxon>
        <taxon>Cladophialophora</taxon>
    </lineage>
</organism>
<feature type="compositionally biased region" description="Polar residues" evidence="1">
    <location>
        <begin position="26"/>
        <end position="35"/>
    </location>
</feature>
<comment type="caution">
    <text evidence="2">The sequence shown here is derived from an EMBL/GenBank/DDBJ whole genome shotgun (WGS) entry which is preliminary data.</text>
</comment>
<reference evidence="2" key="1">
    <citation type="submission" date="2022-10" db="EMBL/GenBank/DDBJ databases">
        <title>Culturing micro-colonial fungi from biological soil crusts in the Mojave desert and describing Neophaeococcomyces mojavensis, and introducing the new genera and species Taxawa tesnikishii.</title>
        <authorList>
            <person name="Kurbessoian T."/>
            <person name="Stajich J.E."/>
        </authorList>
    </citation>
    <scope>NUCLEOTIDE SEQUENCE</scope>
    <source>
        <strain evidence="2">TK_41</strain>
    </source>
</reference>
<protein>
    <submittedName>
        <fullName evidence="2">Uncharacterized protein</fullName>
    </submittedName>
</protein>
<evidence type="ECO:0000256" key="1">
    <source>
        <dbReference type="SAM" id="MobiDB-lite"/>
    </source>
</evidence>
<accession>A0AA39CHZ9</accession>
<feature type="compositionally biased region" description="Basic and acidic residues" evidence="1">
    <location>
        <begin position="1"/>
        <end position="21"/>
    </location>
</feature>
<feature type="region of interest" description="Disordered" evidence="1">
    <location>
        <begin position="1"/>
        <end position="41"/>
    </location>
</feature>
<sequence length="273" mass="30981">MADRAEAQIRKLEGTIEKPQYDDNEQNLSEGQENGLSEKEHQRIRDWIRKTTQKLRLVNHKPNDSLIMSLHQRLLYLKTLQTENDVSSNIGELGSCTPHPKIAQLEEEYEQRARKLEHADKVVSDWTRCVEYLEYLAKTKAGRQAIKELGVENLVDDIEKHQAERQVSMSLRRSLYEALGMIITERKRITSGQPATITGEKLANKGTSKLIEASTKDEEGAADDTATTTAKTCEVNYQDKLEAMSAVEAETSSEIPDITEDDWVVVYSSKDQD</sequence>
<dbReference type="AlphaFoldDB" id="A0AA39CHZ9"/>
<gene>
    <name evidence="2" type="ORF">H2200_005850</name>
</gene>
<proteinExistence type="predicted"/>
<evidence type="ECO:0000313" key="2">
    <source>
        <dbReference type="EMBL" id="KAJ9609523.1"/>
    </source>
</evidence>
<keyword evidence="3" id="KW-1185">Reference proteome</keyword>
<name>A0AA39CHZ9_9EURO</name>
<dbReference type="Proteomes" id="UP001172673">
    <property type="component" value="Unassembled WGS sequence"/>
</dbReference>
<evidence type="ECO:0000313" key="3">
    <source>
        <dbReference type="Proteomes" id="UP001172673"/>
    </source>
</evidence>